<dbReference type="AlphaFoldDB" id="A0A1B7LBG5"/>
<reference evidence="1 2" key="1">
    <citation type="submission" date="2016-04" db="EMBL/GenBank/DDBJ databases">
        <authorList>
            <person name="Evans L.H."/>
            <person name="Alamgir A."/>
            <person name="Owens N."/>
            <person name="Weber N.D."/>
            <person name="Virtaneva K."/>
            <person name="Barbian K."/>
            <person name="Babar A."/>
            <person name="Rosenke K."/>
        </authorList>
    </citation>
    <scope>NUCLEOTIDE SEQUENCE [LARGE SCALE GENOMIC DNA]</scope>
    <source>
        <strain evidence="1 2">LMa1</strain>
    </source>
</reference>
<proteinExistence type="predicted"/>
<organism evidence="1 2">
    <name type="scientific">Desulfotomaculum copahuensis</name>
    <dbReference type="NCBI Taxonomy" id="1838280"/>
    <lineage>
        <taxon>Bacteria</taxon>
        <taxon>Bacillati</taxon>
        <taxon>Bacillota</taxon>
        <taxon>Clostridia</taxon>
        <taxon>Eubacteriales</taxon>
        <taxon>Desulfotomaculaceae</taxon>
        <taxon>Desulfotomaculum</taxon>
    </lineage>
</organism>
<dbReference type="STRING" id="1838280.A6M21_15315"/>
<sequence length="73" mass="8312">MNGMILLLLMEADQDWLGEQKSGGEQVNLILLSRVSSCGWGFYYPALSEAEAREQPLFFTGLRKRLILRFFGV</sequence>
<comment type="caution">
    <text evidence="1">The sequence shown here is derived from an EMBL/GenBank/DDBJ whole genome shotgun (WGS) entry which is preliminary data.</text>
</comment>
<accession>A0A1B7LBG5</accession>
<name>A0A1B7LBG5_9FIRM</name>
<dbReference type="Proteomes" id="UP000078532">
    <property type="component" value="Unassembled WGS sequence"/>
</dbReference>
<gene>
    <name evidence="1" type="ORF">A6M21_15315</name>
</gene>
<dbReference type="EMBL" id="LYVF01000192">
    <property type="protein sequence ID" value="OAT79814.1"/>
    <property type="molecule type" value="Genomic_DNA"/>
</dbReference>
<protein>
    <submittedName>
        <fullName evidence="1">Uncharacterized protein</fullName>
    </submittedName>
</protein>
<evidence type="ECO:0000313" key="2">
    <source>
        <dbReference type="Proteomes" id="UP000078532"/>
    </source>
</evidence>
<evidence type="ECO:0000313" key="1">
    <source>
        <dbReference type="EMBL" id="OAT79814.1"/>
    </source>
</evidence>
<keyword evidence="2" id="KW-1185">Reference proteome</keyword>